<evidence type="ECO:0000256" key="10">
    <source>
        <dbReference type="ARBA" id="ARBA00047944"/>
    </source>
</evidence>
<dbReference type="Gene3D" id="2.40.240.20">
    <property type="entry name" value="Hypothetical PUA domain-like, domain 1"/>
    <property type="match status" value="1"/>
</dbReference>
<dbReference type="InterPro" id="IPR006700">
    <property type="entry name" value="RsmE"/>
</dbReference>
<evidence type="ECO:0000256" key="8">
    <source>
        <dbReference type="ARBA" id="ARBA00022691"/>
    </source>
</evidence>
<comment type="catalytic activity">
    <reaction evidence="10">
        <text>uridine(1498) in 16S rRNA + S-adenosyl-L-methionine = N(3)-methyluridine(1498) in 16S rRNA + S-adenosyl-L-homocysteine + H(+)</text>
        <dbReference type="Rhea" id="RHEA:42920"/>
        <dbReference type="Rhea" id="RHEA-COMP:10283"/>
        <dbReference type="Rhea" id="RHEA-COMP:10284"/>
        <dbReference type="ChEBI" id="CHEBI:15378"/>
        <dbReference type="ChEBI" id="CHEBI:57856"/>
        <dbReference type="ChEBI" id="CHEBI:59789"/>
        <dbReference type="ChEBI" id="CHEBI:65315"/>
        <dbReference type="ChEBI" id="CHEBI:74502"/>
        <dbReference type="EC" id="2.1.1.193"/>
    </reaction>
</comment>
<comment type="function">
    <text evidence="9">Specifically methylates the N3 position of the uracil ring of uridine 1498 (m3U1498) in 16S rRNA. Acts on the fully assembled 30S ribosomal subunit.</text>
</comment>
<dbReference type="GO" id="GO:0070475">
    <property type="term" value="P:rRNA base methylation"/>
    <property type="evidence" value="ECO:0007669"/>
    <property type="project" value="TreeGrafter"/>
</dbReference>
<dbReference type="PANTHER" id="PTHR30027">
    <property type="entry name" value="RIBOSOMAL RNA SMALL SUBUNIT METHYLTRANSFERASE E"/>
    <property type="match status" value="1"/>
</dbReference>
<reference evidence="13" key="1">
    <citation type="submission" date="2019-08" db="EMBL/GenBank/DDBJ databases">
        <authorList>
            <person name="Kucharzyk K."/>
            <person name="Murdoch R.W."/>
            <person name="Higgins S."/>
            <person name="Loffler F."/>
        </authorList>
    </citation>
    <scope>NUCLEOTIDE SEQUENCE</scope>
</reference>
<evidence type="ECO:0000256" key="2">
    <source>
        <dbReference type="ARBA" id="ARBA00005528"/>
    </source>
</evidence>
<comment type="subcellular location">
    <subcellularLocation>
        <location evidence="1">Cytoplasm</location>
    </subcellularLocation>
</comment>
<evidence type="ECO:0000256" key="6">
    <source>
        <dbReference type="ARBA" id="ARBA00022603"/>
    </source>
</evidence>
<dbReference type="InterPro" id="IPR046887">
    <property type="entry name" value="RsmE_PUA-like"/>
</dbReference>
<evidence type="ECO:0000256" key="1">
    <source>
        <dbReference type="ARBA" id="ARBA00004496"/>
    </source>
</evidence>
<comment type="caution">
    <text evidence="13">The sequence shown here is derived from an EMBL/GenBank/DDBJ whole genome shotgun (WGS) entry which is preliminary data.</text>
</comment>
<dbReference type="SUPFAM" id="SSF88697">
    <property type="entry name" value="PUA domain-like"/>
    <property type="match status" value="1"/>
</dbReference>
<dbReference type="InterPro" id="IPR029028">
    <property type="entry name" value="Alpha/beta_knot_MTases"/>
</dbReference>
<evidence type="ECO:0000313" key="13">
    <source>
        <dbReference type="EMBL" id="MPL99807.1"/>
    </source>
</evidence>
<dbReference type="NCBIfam" id="TIGR00046">
    <property type="entry name" value="RsmE family RNA methyltransferase"/>
    <property type="match status" value="1"/>
</dbReference>
<organism evidence="13">
    <name type="scientific">bioreactor metagenome</name>
    <dbReference type="NCBI Taxonomy" id="1076179"/>
    <lineage>
        <taxon>unclassified sequences</taxon>
        <taxon>metagenomes</taxon>
        <taxon>ecological metagenomes</taxon>
    </lineage>
</organism>
<keyword evidence="7 13" id="KW-0808">Transferase</keyword>
<dbReference type="AlphaFoldDB" id="A0A644W8E8"/>
<evidence type="ECO:0000256" key="3">
    <source>
        <dbReference type="ARBA" id="ARBA00012328"/>
    </source>
</evidence>
<evidence type="ECO:0000256" key="7">
    <source>
        <dbReference type="ARBA" id="ARBA00022679"/>
    </source>
</evidence>
<keyword evidence="5" id="KW-0698">rRNA processing</keyword>
<accession>A0A644W8E8</accession>
<keyword evidence="6 13" id="KW-0489">Methyltransferase</keyword>
<dbReference type="EMBL" id="VSSQ01000690">
    <property type="protein sequence ID" value="MPL99807.1"/>
    <property type="molecule type" value="Genomic_DNA"/>
</dbReference>
<protein>
    <recommendedName>
        <fullName evidence="3">16S rRNA (uracil(1498)-N(3))-methyltransferase</fullName>
        <ecNumber evidence="3">2.1.1.193</ecNumber>
    </recommendedName>
</protein>
<gene>
    <name evidence="13" type="primary">rsmE_11</name>
    <name evidence="13" type="ORF">SDC9_46028</name>
</gene>
<evidence type="ECO:0000259" key="12">
    <source>
        <dbReference type="Pfam" id="PF20260"/>
    </source>
</evidence>
<dbReference type="CDD" id="cd18084">
    <property type="entry name" value="RsmE-like"/>
    <property type="match status" value="1"/>
</dbReference>
<dbReference type="Gene3D" id="3.40.1280.10">
    <property type="match status" value="1"/>
</dbReference>
<evidence type="ECO:0000256" key="9">
    <source>
        <dbReference type="ARBA" id="ARBA00025699"/>
    </source>
</evidence>
<feature type="domain" description="Ribosomal RNA small subunit methyltransferase E PUA-like" evidence="12">
    <location>
        <begin position="25"/>
        <end position="71"/>
    </location>
</feature>
<dbReference type="PANTHER" id="PTHR30027:SF3">
    <property type="entry name" value="16S RRNA (URACIL(1498)-N(3))-METHYLTRANSFERASE"/>
    <property type="match status" value="1"/>
</dbReference>
<keyword evidence="8" id="KW-0949">S-adenosyl-L-methionine</keyword>
<dbReference type="GO" id="GO:0005737">
    <property type="term" value="C:cytoplasm"/>
    <property type="evidence" value="ECO:0007669"/>
    <property type="project" value="UniProtKB-SubCell"/>
</dbReference>
<name>A0A644W8E8_9ZZZZ</name>
<dbReference type="Pfam" id="PF04452">
    <property type="entry name" value="Methyltrans_RNA"/>
    <property type="match status" value="1"/>
</dbReference>
<evidence type="ECO:0000259" key="11">
    <source>
        <dbReference type="Pfam" id="PF04452"/>
    </source>
</evidence>
<evidence type="ECO:0000256" key="5">
    <source>
        <dbReference type="ARBA" id="ARBA00022552"/>
    </source>
</evidence>
<comment type="similarity">
    <text evidence="2">Belongs to the RNA methyltransferase RsmE family.</text>
</comment>
<dbReference type="EC" id="2.1.1.193" evidence="3"/>
<dbReference type="InterPro" id="IPR015947">
    <property type="entry name" value="PUA-like_sf"/>
</dbReference>
<dbReference type="Pfam" id="PF20260">
    <property type="entry name" value="PUA_4"/>
    <property type="match status" value="1"/>
</dbReference>
<feature type="domain" description="Ribosomal RNA small subunit methyltransferase E methyltransferase" evidence="11">
    <location>
        <begin position="82"/>
        <end position="237"/>
    </location>
</feature>
<sequence length="244" mass="27235">MPCLYNQKSTYMHIFYQPNIATSLLSEEESLHAVKVLRLQAGDAIVVVDGAGGYHQARITLPHPKHCAFEIIESIQEYGKRNYRLHIAIAPTKNIERFEWFLEKAVEIGIDTITPVLCRYSERKIIKNERLEKIIVSAAKQSIKAYFPVLNPLCTFDELLKKHEAKAKFIAHCYPGDKALLKDQLPGQDDILLLIGPEGDFSPEEVEKALQNGFQPVSLGESRLRTETAGVVACAMVGCGSGPQ</sequence>
<dbReference type="InterPro" id="IPR046886">
    <property type="entry name" value="RsmE_MTase_dom"/>
</dbReference>
<dbReference type="InterPro" id="IPR029026">
    <property type="entry name" value="tRNA_m1G_MTases_N"/>
</dbReference>
<dbReference type="SUPFAM" id="SSF75217">
    <property type="entry name" value="alpha/beta knot"/>
    <property type="match status" value="1"/>
</dbReference>
<keyword evidence="4" id="KW-0963">Cytoplasm</keyword>
<dbReference type="GO" id="GO:0070042">
    <property type="term" value="F:rRNA (uridine-N3-)-methyltransferase activity"/>
    <property type="evidence" value="ECO:0007669"/>
    <property type="project" value="TreeGrafter"/>
</dbReference>
<dbReference type="NCBIfam" id="NF008702">
    <property type="entry name" value="PRK11713.6-1"/>
    <property type="match status" value="1"/>
</dbReference>
<evidence type="ECO:0000256" key="4">
    <source>
        <dbReference type="ARBA" id="ARBA00022490"/>
    </source>
</evidence>
<proteinExistence type="inferred from homology"/>
<dbReference type="PIRSF" id="PIRSF015601">
    <property type="entry name" value="MTase_slr0722"/>
    <property type="match status" value="1"/>
</dbReference>